<evidence type="ECO:0000259" key="6">
    <source>
        <dbReference type="Pfam" id="PF01628"/>
    </source>
</evidence>
<dbReference type="PANTHER" id="PTHR34824:SF1">
    <property type="entry name" value="HEAT-INDUCIBLE TRANSCRIPTION REPRESSOR HRCA"/>
    <property type="match status" value="1"/>
</dbReference>
<dbReference type="InterPro" id="IPR036388">
    <property type="entry name" value="WH-like_DNA-bd_sf"/>
</dbReference>
<dbReference type="SUPFAM" id="SSF55781">
    <property type="entry name" value="GAF domain-like"/>
    <property type="match status" value="1"/>
</dbReference>
<accession>A0AA49Q817</accession>
<dbReference type="KEGG" id="pspc:Strain318_001724"/>
<dbReference type="NCBIfam" id="TIGR00331">
    <property type="entry name" value="hrcA"/>
    <property type="match status" value="1"/>
</dbReference>
<keyword evidence="4 5" id="KW-0804">Transcription</keyword>
<evidence type="ECO:0000256" key="4">
    <source>
        <dbReference type="ARBA" id="ARBA00023163"/>
    </source>
</evidence>
<dbReference type="Gene3D" id="1.10.10.10">
    <property type="entry name" value="Winged helix-like DNA-binding domain superfamily/Winged helix DNA-binding domain"/>
    <property type="match status" value="1"/>
</dbReference>
<keyword evidence="9" id="KW-1185">Reference proteome</keyword>
<dbReference type="HAMAP" id="MF_00081">
    <property type="entry name" value="HrcA"/>
    <property type="match status" value="1"/>
</dbReference>
<evidence type="ECO:0000256" key="3">
    <source>
        <dbReference type="ARBA" id="ARBA00023016"/>
    </source>
</evidence>
<reference evidence="8" key="1">
    <citation type="submission" date="2023-07" db="EMBL/GenBank/DDBJ databases">
        <authorList>
            <person name="Haufschild T."/>
            <person name="Kallscheuer N."/>
            <person name="Hammer J."/>
            <person name="Kohn T."/>
            <person name="Kabuu M."/>
            <person name="Jogler M."/>
            <person name="Wohfarth N."/>
            <person name="Heuer A."/>
            <person name="Rohde M."/>
            <person name="van Teeseling M.C.F."/>
            <person name="Jogler C."/>
        </authorList>
    </citation>
    <scope>NUCLEOTIDE SEQUENCE</scope>
    <source>
        <strain evidence="7">Strain 138</strain>
        <strain evidence="8">Strain 318</strain>
    </source>
</reference>
<proteinExistence type="inferred from homology"/>
<dbReference type="InterPro" id="IPR023120">
    <property type="entry name" value="WHTH_transcript_rep_HrcA_IDD"/>
</dbReference>
<dbReference type="PANTHER" id="PTHR34824">
    <property type="entry name" value="HEAT-INDUCIBLE TRANSCRIPTION REPRESSOR HRCA"/>
    <property type="match status" value="1"/>
</dbReference>
<evidence type="ECO:0000313" key="7">
    <source>
        <dbReference type="EMBL" id="WKW12434.1"/>
    </source>
</evidence>
<dbReference type="AlphaFoldDB" id="A0AA49Q817"/>
<dbReference type="Pfam" id="PF01628">
    <property type="entry name" value="HrcA"/>
    <property type="match status" value="1"/>
</dbReference>
<dbReference type="GO" id="GO:0003677">
    <property type="term" value="F:DNA binding"/>
    <property type="evidence" value="ECO:0007669"/>
    <property type="project" value="InterPro"/>
</dbReference>
<dbReference type="InterPro" id="IPR002571">
    <property type="entry name" value="HrcA"/>
</dbReference>
<protein>
    <recommendedName>
        <fullName evidence="5">Heat-inducible transcription repressor HrcA</fullName>
    </recommendedName>
</protein>
<accession>A0AA49Q571</accession>
<dbReference type="PIRSF" id="PIRSF005485">
    <property type="entry name" value="HrcA"/>
    <property type="match status" value="1"/>
</dbReference>
<evidence type="ECO:0000256" key="5">
    <source>
        <dbReference type="HAMAP-Rule" id="MF_00081"/>
    </source>
</evidence>
<evidence type="ECO:0000256" key="2">
    <source>
        <dbReference type="ARBA" id="ARBA00023015"/>
    </source>
</evidence>
<gene>
    <name evidence="5 8" type="primary">hrcA</name>
    <name evidence="7" type="ORF">Strain138_001725</name>
    <name evidence="8" type="ORF">Strain318_001724</name>
</gene>
<dbReference type="EMBL" id="CP130612">
    <property type="protein sequence ID" value="WKW12434.1"/>
    <property type="molecule type" value="Genomic_DNA"/>
</dbReference>
<dbReference type="RefSeq" id="WP_367885312.1">
    <property type="nucleotide sequence ID" value="NZ_CP130612.1"/>
</dbReference>
<organism evidence="8 9">
    <name type="scientific">Pseudogemmatithrix spongiicola</name>
    <dbReference type="NCBI Taxonomy" id="3062599"/>
    <lineage>
        <taxon>Bacteria</taxon>
        <taxon>Pseudomonadati</taxon>
        <taxon>Gemmatimonadota</taxon>
        <taxon>Gemmatimonadia</taxon>
        <taxon>Gemmatimonadales</taxon>
        <taxon>Gemmatimonadaceae</taxon>
        <taxon>Pseudogemmatithrix</taxon>
    </lineage>
</organism>
<evidence type="ECO:0000313" key="9">
    <source>
        <dbReference type="Proteomes" id="UP001229955"/>
    </source>
</evidence>
<comment type="function">
    <text evidence="5">Negative regulator of class I heat shock genes (grpE-dnaK-dnaJ and groELS operons). Prevents heat-shock induction of these operons.</text>
</comment>
<evidence type="ECO:0000256" key="1">
    <source>
        <dbReference type="ARBA" id="ARBA00022491"/>
    </source>
</evidence>
<dbReference type="InterPro" id="IPR021153">
    <property type="entry name" value="HrcA_C"/>
</dbReference>
<dbReference type="GO" id="GO:0045892">
    <property type="term" value="P:negative regulation of DNA-templated transcription"/>
    <property type="evidence" value="ECO:0007669"/>
    <property type="project" value="UniProtKB-UniRule"/>
</dbReference>
<dbReference type="InterPro" id="IPR036390">
    <property type="entry name" value="WH_DNA-bd_sf"/>
</dbReference>
<dbReference type="Gene3D" id="3.30.450.40">
    <property type="match status" value="1"/>
</dbReference>
<dbReference type="InterPro" id="IPR029016">
    <property type="entry name" value="GAF-like_dom_sf"/>
</dbReference>
<comment type="similarity">
    <text evidence="5">Belongs to the HrcA family.</text>
</comment>
<evidence type="ECO:0000313" key="8">
    <source>
        <dbReference type="EMBL" id="WKW15341.1"/>
    </source>
</evidence>
<feature type="domain" description="Heat-inducible transcription repressor HrcA C-terminal" evidence="6">
    <location>
        <begin position="112"/>
        <end position="336"/>
    </location>
</feature>
<dbReference type="EMBL" id="CP130613">
    <property type="protein sequence ID" value="WKW15341.1"/>
    <property type="molecule type" value="Genomic_DNA"/>
</dbReference>
<keyword evidence="1 5" id="KW-0678">Repressor</keyword>
<dbReference type="Proteomes" id="UP001229955">
    <property type="component" value="Chromosome"/>
</dbReference>
<keyword evidence="2 5" id="KW-0805">Transcription regulation</keyword>
<dbReference type="Gene3D" id="3.30.390.60">
    <property type="entry name" value="Heat-inducible transcription repressor hrca homolog, domain 3"/>
    <property type="match status" value="1"/>
</dbReference>
<sequence length="351" mass="37531">MGELNTRERQVLEAVIQSYVETAEPAGSRTISRRFGLGVSPATIRNTMADLEEKGFLYHPHTSAGRIPTDKAYRFYVDGLMHQGQPLPAQSLAVPERDRLAEQIGERGSAIETILRRAAQSLGVLTQELGVALGPRLDQTVLAKLELVRMSSDRLILVLTLRGGAVRTIFIEIAGEIADNAIAEVQQVLNERLGGLSLAEIRTSLGERLRDAAPTGGATELLNIFVQEGEQLFDVAVPADEDAVVLGQASVLAEKPEFASGNRLKQLIALTETRSALAGVLRQRTAQPGVSISIGDEHGTSLLGGLTLVTAEYRAGSLTGVIGVIGPTRMPYEKVISLVSHTSSLVTDLLG</sequence>
<keyword evidence="3 5" id="KW-0346">Stress response</keyword>
<name>A0AA49Q817_9BACT</name>
<dbReference type="SUPFAM" id="SSF46785">
    <property type="entry name" value="Winged helix' DNA-binding domain"/>
    <property type="match status" value="1"/>
</dbReference>